<dbReference type="OrthoDB" id="7334546at2"/>
<dbReference type="EMBL" id="QGKU01000051">
    <property type="protein sequence ID" value="PWR01417.1"/>
    <property type="molecule type" value="Genomic_DNA"/>
</dbReference>
<protein>
    <recommendedName>
        <fullName evidence="2">Aminoglycoside phosphotransferase domain-containing protein</fullName>
    </recommendedName>
</protein>
<evidence type="ECO:0000313" key="3">
    <source>
        <dbReference type="EMBL" id="PWR01417.1"/>
    </source>
</evidence>
<reference evidence="3 4" key="1">
    <citation type="submission" date="2018-05" db="EMBL/GenBank/DDBJ databases">
        <title>Rhodobacteraceae gen. nov., sp. nov. isolated from sea water.</title>
        <authorList>
            <person name="Ren Y."/>
        </authorList>
    </citation>
    <scope>NUCLEOTIDE SEQUENCE [LARGE SCALE GENOMIC DNA]</scope>
    <source>
        <strain evidence="3 4">TG-679</strain>
    </source>
</reference>
<comment type="caution">
    <text evidence="3">The sequence shown here is derived from an EMBL/GenBank/DDBJ whole genome shotgun (WGS) entry which is preliminary data.</text>
</comment>
<organism evidence="3 4">
    <name type="scientific">Meridianimarinicoccus roseus</name>
    <dbReference type="NCBI Taxonomy" id="2072018"/>
    <lineage>
        <taxon>Bacteria</taxon>
        <taxon>Pseudomonadati</taxon>
        <taxon>Pseudomonadota</taxon>
        <taxon>Alphaproteobacteria</taxon>
        <taxon>Rhodobacterales</taxon>
        <taxon>Paracoccaceae</taxon>
        <taxon>Meridianimarinicoccus</taxon>
    </lineage>
</organism>
<keyword evidence="4" id="KW-1185">Reference proteome</keyword>
<evidence type="ECO:0000256" key="1">
    <source>
        <dbReference type="SAM" id="MobiDB-lite"/>
    </source>
</evidence>
<proteinExistence type="predicted"/>
<name>A0A2V2LDW1_9RHOB</name>
<dbReference type="InterPro" id="IPR011009">
    <property type="entry name" value="Kinase-like_dom_sf"/>
</dbReference>
<dbReference type="AlphaFoldDB" id="A0A2V2LDW1"/>
<dbReference type="SUPFAM" id="SSF56112">
    <property type="entry name" value="Protein kinase-like (PK-like)"/>
    <property type="match status" value="1"/>
</dbReference>
<gene>
    <name evidence="3" type="ORF">DKT77_17070</name>
</gene>
<sequence length="325" mass="34990">MDSETPRRGPSPLPPRLRFRVAAATGSQPRARWQTLEGGRSARSYLLTDRTGALVVKLARQQTGARLFPIRPDVEHAVMLRLAPYRISAAPLVFFRHGPEACLIYRHLTGRACPAPDAALARLLARLHALPVPHPGRLPRDAGPVPALIDRACRHLAATSGTDHLVGAIRAAAMLPPPRARALLHGDPVPGNVIRTATGPALIDWQCARLGEPCRDLALALSPAMQVIHGLPPLSREDRESFLHAYGDPAASARLAHRAAAFHAEMIGHCLWRLERGDTAYAPALRAECAALRALTGSENEQLQYPGNPEGDHGPSPGPKPARLP</sequence>
<dbReference type="Gene3D" id="3.90.1200.10">
    <property type="match status" value="1"/>
</dbReference>
<feature type="domain" description="Aminoglycoside phosphotransferase" evidence="2">
    <location>
        <begin position="33"/>
        <end position="250"/>
    </location>
</feature>
<dbReference type="InterPro" id="IPR002575">
    <property type="entry name" value="Aminoglycoside_PTrfase"/>
</dbReference>
<dbReference type="Pfam" id="PF01636">
    <property type="entry name" value="APH"/>
    <property type="match status" value="1"/>
</dbReference>
<dbReference type="Proteomes" id="UP000245680">
    <property type="component" value="Unassembled WGS sequence"/>
</dbReference>
<feature type="compositionally biased region" description="Pro residues" evidence="1">
    <location>
        <begin position="316"/>
        <end position="325"/>
    </location>
</feature>
<feature type="region of interest" description="Disordered" evidence="1">
    <location>
        <begin position="300"/>
        <end position="325"/>
    </location>
</feature>
<dbReference type="RefSeq" id="WP_109812884.1">
    <property type="nucleotide sequence ID" value="NZ_QGKU01000051.1"/>
</dbReference>
<accession>A0A2V2LDW1</accession>
<evidence type="ECO:0000313" key="4">
    <source>
        <dbReference type="Proteomes" id="UP000245680"/>
    </source>
</evidence>
<evidence type="ECO:0000259" key="2">
    <source>
        <dbReference type="Pfam" id="PF01636"/>
    </source>
</evidence>